<dbReference type="Proteomes" id="UP000078512">
    <property type="component" value="Unassembled WGS sequence"/>
</dbReference>
<protein>
    <submittedName>
        <fullName evidence="2">Uncharacterized protein</fullName>
    </submittedName>
</protein>
<keyword evidence="3" id="KW-1185">Reference proteome</keyword>
<reference evidence="2 3" key="1">
    <citation type="submission" date="2016-05" db="EMBL/GenBank/DDBJ databases">
        <title>Genome sequencing reveals origins of a unique bacterial endosymbiosis in the earliest lineages of terrestrial Fungi.</title>
        <authorList>
            <consortium name="DOE Joint Genome Institute"/>
            <person name="Uehling J."/>
            <person name="Gryganskyi A."/>
            <person name="Hameed K."/>
            <person name="Tschaplinski T."/>
            <person name="Misztal P."/>
            <person name="Wu S."/>
            <person name="Desiro A."/>
            <person name="Vande Pol N."/>
            <person name="Du Z.-Y."/>
            <person name="Zienkiewicz A."/>
            <person name="Zienkiewicz K."/>
            <person name="Morin E."/>
            <person name="Tisserant E."/>
            <person name="Splivallo R."/>
            <person name="Hainaut M."/>
            <person name="Henrissat B."/>
            <person name="Ohm R."/>
            <person name="Kuo A."/>
            <person name="Yan J."/>
            <person name="Lipzen A."/>
            <person name="Nolan M."/>
            <person name="Labutti K."/>
            <person name="Barry K."/>
            <person name="Goldstein A."/>
            <person name="Labbe J."/>
            <person name="Schadt C."/>
            <person name="Tuskan G."/>
            <person name="Grigoriev I."/>
            <person name="Martin F."/>
            <person name="Vilgalys R."/>
            <person name="Bonito G."/>
        </authorList>
    </citation>
    <scope>NUCLEOTIDE SEQUENCE [LARGE SCALE GENOMIC DNA]</scope>
    <source>
        <strain evidence="2 3">AG-77</strain>
    </source>
</reference>
<name>A0A197K0U5_9FUNG</name>
<evidence type="ECO:0000256" key="1">
    <source>
        <dbReference type="SAM" id="MobiDB-lite"/>
    </source>
</evidence>
<dbReference type="OrthoDB" id="2398145at2759"/>
<feature type="region of interest" description="Disordered" evidence="1">
    <location>
        <begin position="1"/>
        <end position="25"/>
    </location>
</feature>
<dbReference type="AlphaFoldDB" id="A0A197K0U5"/>
<proteinExistence type="predicted"/>
<sequence>MSLFKISKNKTASTASTPAQTPRSSLQINALDAKMTSTVTPADVERLLKKTSTIGHNQVLSLARM</sequence>
<gene>
    <name evidence="2" type="ORF">K457DRAFT_136496</name>
</gene>
<evidence type="ECO:0000313" key="2">
    <source>
        <dbReference type="EMBL" id="OAQ31227.1"/>
    </source>
</evidence>
<accession>A0A197K0U5</accession>
<feature type="compositionally biased region" description="Low complexity" evidence="1">
    <location>
        <begin position="11"/>
        <end position="25"/>
    </location>
</feature>
<dbReference type="EMBL" id="KV442031">
    <property type="protein sequence ID" value="OAQ31227.1"/>
    <property type="molecule type" value="Genomic_DNA"/>
</dbReference>
<evidence type="ECO:0000313" key="3">
    <source>
        <dbReference type="Proteomes" id="UP000078512"/>
    </source>
</evidence>
<organism evidence="2 3">
    <name type="scientific">Linnemannia elongata AG-77</name>
    <dbReference type="NCBI Taxonomy" id="1314771"/>
    <lineage>
        <taxon>Eukaryota</taxon>
        <taxon>Fungi</taxon>
        <taxon>Fungi incertae sedis</taxon>
        <taxon>Mucoromycota</taxon>
        <taxon>Mortierellomycotina</taxon>
        <taxon>Mortierellomycetes</taxon>
        <taxon>Mortierellales</taxon>
        <taxon>Mortierellaceae</taxon>
        <taxon>Linnemannia</taxon>
    </lineage>
</organism>